<dbReference type="KEGG" id="gps:C427_3347"/>
<reference evidence="3 4" key="1">
    <citation type="journal article" date="2013" name="Genome Announc.">
        <title>Complete Genome Sequence of Glaciecola psychrophila Strain 170T.</title>
        <authorList>
            <person name="Yin J."/>
            <person name="Chen J."/>
            <person name="Liu G."/>
            <person name="Yu Y."/>
            <person name="Song L."/>
            <person name="Wang X."/>
            <person name="Qu X."/>
        </authorList>
    </citation>
    <scope>NUCLEOTIDE SEQUENCE [LARGE SCALE GENOMIC DNA]</scope>
    <source>
        <strain evidence="3 4">170</strain>
    </source>
</reference>
<evidence type="ECO:0000259" key="2">
    <source>
        <dbReference type="Pfam" id="PF07228"/>
    </source>
</evidence>
<dbReference type="eggNOG" id="COG2208">
    <property type="taxonomic scope" value="Bacteria"/>
</dbReference>
<dbReference type="PATRIC" id="fig|1129794.4.peg.3328"/>
<gene>
    <name evidence="3" type="ORF">C427_3347</name>
</gene>
<dbReference type="InterPro" id="IPR036457">
    <property type="entry name" value="PPM-type-like_dom_sf"/>
</dbReference>
<dbReference type="PANTHER" id="PTHR43156">
    <property type="entry name" value="STAGE II SPORULATION PROTEIN E-RELATED"/>
    <property type="match status" value="1"/>
</dbReference>
<sequence>MEMAETINQTLLMLLPDDMFFASAIVEINNTGKQLDIWNGGMPSLLLQDRNGKIVKCFASRHMSLGILEKHEFVSDVERYTMQFGDRLVAYSDGIVELENEQRKMLGDEGIEKWLNNQPDISVAGVVSKATEYLGSMQRNDDITVIIFTSQPFKPVEKKGHASKVPIKIVIELNAEHIKSADPVVDLVNVVTNQLSLYEIHSELFTVLSELYNNYLEHGILELDSRLKQSDDGFFEYFRREKRGFRHYRAPELLFLQSLDLMKTLWQSELKIQAKALNRDIYQNWKMLKKVTDVAFRW</sequence>
<evidence type="ECO:0000313" key="3">
    <source>
        <dbReference type="EMBL" id="AGH45456.1"/>
    </source>
</evidence>
<dbReference type="GO" id="GO:0016791">
    <property type="term" value="F:phosphatase activity"/>
    <property type="evidence" value="ECO:0007669"/>
    <property type="project" value="TreeGrafter"/>
</dbReference>
<dbReference type="PANTHER" id="PTHR43156:SF2">
    <property type="entry name" value="STAGE II SPORULATION PROTEIN E"/>
    <property type="match status" value="1"/>
</dbReference>
<dbReference type="EMBL" id="CP003837">
    <property type="protein sequence ID" value="AGH45456.1"/>
    <property type="molecule type" value="Genomic_DNA"/>
</dbReference>
<proteinExistence type="predicted"/>
<dbReference type="HOGENOM" id="CLU_933345_0_0_6"/>
<dbReference type="Proteomes" id="UP000011864">
    <property type="component" value="Chromosome"/>
</dbReference>
<feature type="domain" description="PPM-type phosphatase" evidence="2">
    <location>
        <begin position="2"/>
        <end position="148"/>
    </location>
</feature>
<protein>
    <recommendedName>
        <fullName evidence="2">PPM-type phosphatase domain-containing protein</fullName>
    </recommendedName>
</protein>
<name>M4RPF0_9ALTE</name>
<accession>M4RPF0</accession>
<dbReference type="Gene3D" id="3.60.40.10">
    <property type="entry name" value="PPM-type phosphatase domain"/>
    <property type="match status" value="1"/>
</dbReference>
<keyword evidence="1" id="KW-0378">Hydrolase</keyword>
<evidence type="ECO:0000256" key="1">
    <source>
        <dbReference type="ARBA" id="ARBA00022801"/>
    </source>
</evidence>
<organism evidence="3 4">
    <name type="scientific">Paraglaciecola psychrophila 170</name>
    <dbReference type="NCBI Taxonomy" id="1129794"/>
    <lineage>
        <taxon>Bacteria</taxon>
        <taxon>Pseudomonadati</taxon>
        <taxon>Pseudomonadota</taxon>
        <taxon>Gammaproteobacteria</taxon>
        <taxon>Alteromonadales</taxon>
        <taxon>Alteromonadaceae</taxon>
        <taxon>Paraglaciecola</taxon>
    </lineage>
</organism>
<dbReference type="Pfam" id="PF07228">
    <property type="entry name" value="SpoIIE"/>
    <property type="match status" value="1"/>
</dbReference>
<keyword evidence="4" id="KW-1185">Reference proteome</keyword>
<dbReference type="InterPro" id="IPR001932">
    <property type="entry name" value="PPM-type_phosphatase-like_dom"/>
</dbReference>
<dbReference type="AlphaFoldDB" id="M4RPF0"/>
<evidence type="ECO:0000313" key="4">
    <source>
        <dbReference type="Proteomes" id="UP000011864"/>
    </source>
</evidence>
<dbReference type="STRING" id="1129794.C427_3347"/>
<dbReference type="InterPro" id="IPR052016">
    <property type="entry name" value="Bact_Sigma-Reg"/>
</dbReference>